<comment type="similarity">
    <text evidence="2">Belongs to the hyi family.</text>
</comment>
<keyword evidence="5" id="KW-1185">Reference proteome</keyword>
<organism evidence="4 5">
    <name type="scientific">Sphingosinicella xenopeptidilytica</name>
    <dbReference type="NCBI Taxonomy" id="364098"/>
    <lineage>
        <taxon>Bacteria</taxon>
        <taxon>Pseudomonadati</taxon>
        <taxon>Pseudomonadota</taxon>
        <taxon>Alphaproteobacteria</taxon>
        <taxon>Sphingomonadales</taxon>
        <taxon>Sphingosinicellaceae</taxon>
        <taxon>Sphingosinicella</taxon>
    </lineage>
</organism>
<evidence type="ECO:0000259" key="3">
    <source>
        <dbReference type="Pfam" id="PF01261"/>
    </source>
</evidence>
<accession>A0ABW3C2R5</accession>
<dbReference type="SUPFAM" id="SSF51658">
    <property type="entry name" value="Xylose isomerase-like"/>
    <property type="match status" value="1"/>
</dbReference>
<keyword evidence="1 2" id="KW-0413">Isomerase</keyword>
<dbReference type="InterPro" id="IPR036237">
    <property type="entry name" value="Xyl_isomerase-like_sf"/>
</dbReference>
<gene>
    <name evidence="4" type="ORF">ACFQ00_05720</name>
</gene>
<dbReference type="InterPro" id="IPR050417">
    <property type="entry name" value="Sugar_Epim/Isomerase"/>
</dbReference>
<dbReference type="Proteomes" id="UP001597124">
    <property type="component" value="Unassembled WGS sequence"/>
</dbReference>
<evidence type="ECO:0000256" key="2">
    <source>
        <dbReference type="PIRNR" id="PIRNR006241"/>
    </source>
</evidence>
<reference evidence="5" key="1">
    <citation type="journal article" date="2019" name="Int. J. Syst. Evol. Microbiol.">
        <title>The Global Catalogue of Microorganisms (GCM) 10K type strain sequencing project: providing services to taxonomists for standard genome sequencing and annotation.</title>
        <authorList>
            <consortium name="The Broad Institute Genomics Platform"/>
            <consortium name="The Broad Institute Genome Sequencing Center for Infectious Disease"/>
            <person name="Wu L."/>
            <person name="Ma J."/>
        </authorList>
    </citation>
    <scope>NUCLEOTIDE SEQUENCE [LARGE SCALE GENOMIC DNA]</scope>
    <source>
        <strain evidence="5">CCUG 52537</strain>
    </source>
</reference>
<evidence type="ECO:0000313" key="5">
    <source>
        <dbReference type="Proteomes" id="UP001597124"/>
    </source>
</evidence>
<evidence type="ECO:0000256" key="1">
    <source>
        <dbReference type="ARBA" id="ARBA00023235"/>
    </source>
</evidence>
<dbReference type="Pfam" id="PF01261">
    <property type="entry name" value="AP_endonuc_2"/>
    <property type="match status" value="1"/>
</dbReference>
<dbReference type="InterPro" id="IPR026040">
    <property type="entry name" value="HyI-like"/>
</dbReference>
<name>A0ABW3C2R5_SPHXN</name>
<proteinExistence type="inferred from homology"/>
<feature type="domain" description="Xylose isomerase-like TIM barrel" evidence="3">
    <location>
        <begin position="22"/>
        <end position="259"/>
    </location>
</feature>
<evidence type="ECO:0000313" key="4">
    <source>
        <dbReference type="EMBL" id="MFD0847817.1"/>
    </source>
</evidence>
<protein>
    <submittedName>
        <fullName evidence="4">Hydroxypyruvate isomerase family protein</fullName>
    </submittedName>
</protein>
<dbReference type="PANTHER" id="PTHR43489:SF6">
    <property type="entry name" value="HYDROXYPYRUVATE ISOMERASE-RELATED"/>
    <property type="match status" value="1"/>
</dbReference>
<dbReference type="PIRSF" id="PIRSF006241">
    <property type="entry name" value="HyI"/>
    <property type="match status" value="1"/>
</dbReference>
<dbReference type="EMBL" id="JBHTIK010000002">
    <property type="protein sequence ID" value="MFD0847817.1"/>
    <property type="molecule type" value="Genomic_DNA"/>
</dbReference>
<dbReference type="GO" id="GO:0016853">
    <property type="term" value="F:isomerase activity"/>
    <property type="evidence" value="ECO:0007669"/>
    <property type="project" value="UniProtKB-KW"/>
</dbReference>
<sequence length="264" mass="28689">MNRRFSTSVSLMFREFAMPERFAQAKAASFEGVEIQFLAEGDLAEMATAAAAAEIDVTLINVDMGDYMAGGAGLSGVPGREAMFHNEFASALNAAEVLGARFVHLGPSRIPTDSDRAACLDTYRRNIDHAVEHAARRESAARLVIEPMNRVDAPDALINDIDYGAALIRSAYAGAIGLQFDIYHVAMNGHDPVEAYARHRDIAAHVQFSDVPGRQPPGDGTLDFTSIFAGIESYGYDGLFGAEYMPRQPTLETLGWMKQLARRG</sequence>
<dbReference type="PANTHER" id="PTHR43489">
    <property type="entry name" value="ISOMERASE"/>
    <property type="match status" value="1"/>
</dbReference>
<dbReference type="RefSeq" id="WP_381487479.1">
    <property type="nucleotide sequence ID" value="NZ_JBHTIK010000002.1"/>
</dbReference>
<dbReference type="InterPro" id="IPR013022">
    <property type="entry name" value="Xyl_isomerase-like_TIM-brl"/>
</dbReference>
<dbReference type="Gene3D" id="3.20.20.150">
    <property type="entry name" value="Divalent-metal-dependent TIM barrel enzymes"/>
    <property type="match status" value="1"/>
</dbReference>
<comment type="caution">
    <text evidence="4">The sequence shown here is derived from an EMBL/GenBank/DDBJ whole genome shotgun (WGS) entry which is preliminary data.</text>
</comment>